<evidence type="ECO:0000313" key="1">
    <source>
        <dbReference type="EMBL" id="KAA6390671.1"/>
    </source>
</evidence>
<protein>
    <submittedName>
        <fullName evidence="1">Uncharacterized protein</fullName>
    </submittedName>
</protein>
<gene>
    <name evidence="1" type="ORF">EZS28_013805</name>
</gene>
<sequence>MLIIPNCINGGNNATKQKERDEDQIKSIDPNGKLMINYDNQKFCIFDWRNQLSSISILSNITLDELSEQRKNQSSSQRWMGSICEVEQTNSEEFVNNHYLDQTKQIKTIERSNPEHNPDDICQRGWLEHDVVSFQRINIERWPMGGFLASSLQYLKRTSSSTNLATKSTTNTNRLGNEMHSSQDGQYNNGVCDMQMEGSICNATSREREIFLLLNNLDIIVNTEYLPGMENSSADALSRLSWIGDKQFNPVLLNEALQQINFQFTLDAFAHKTNKQLKKYCSLYEDNKTIARNALNIPWTSELLLQHPPKGLIPKVIQKTIRDQVEAVLILPRKCLYKYRTMLPPIQNQVSVGPSDQVQIKAKTMKEFTKLPPGIIEMIKINTKKESNYTENLQNQQRQIQLQQNN</sequence>
<accession>A0A5J4W6V9</accession>
<dbReference type="PANTHER" id="PTHR33050">
    <property type="entry name" value="REVERSE TRANSCRIPTASE DOMAIN-CONTAINING PROTEIN"/>
    <property type="match status" value="1"/>
</dbReference>
<dbReference type="InterPro" id="IPR052055">
    <property type="entry name" value="Hepadnavirus_pol/RT"/>
</dbReference>
<dbReference type="EMBL" id="SNRW01003146">
    <property type="protein sequence ID" value="KAA6390671.1"/>
    <property type="molecule type" value="Genomic_DNA"/>
</dbReference>
<evidence type="ECO:0000313" key="2">
    <source>
        <dbReference type="Proteomes" id="UP000324800"/>
    </source>
</evidence>
<proteinExistence type="predicted"/>
<reference evidence="1 2" key="1">
    <citation type="submission" date="2019-03" db="EMBL/GenBank/DDBJ databases">
        <title>Single cell metagenomics reveals metabolic interactions within the superorganism composed of flagellate Streblomastix strix and complex community of Bacteroidetes bacteria on its surface.</title>
        <authorList>
            <person name="Treitli S.C."/>
            <person name="Kolisko M."/>
            <person name="Husnik F."/>
            <person name="Keeling P."/>
            <person name="Hampl V."/>
        </authorList>
    </citation>
    <scope>NUCLEOTIDE SEQUENCE [LARGE SCALE GENOMIC DNA]</scope>
    <source>
        <strain evidence="1">ST1C</strain>
    </source>
</reference>
<name>A0A5J4W6V9_9EUKA</name>
<dbReference type="Proteomes" id="UP000324800">
    <property type="component" value="Unassembled WGS sequence"/>
</dbReference>
<comment type="caution">
    <text evidence="1">The sequence shown here is derived from an EMBL/GenBank/DDBJ whole genome shotgun (WGS) entry which is preliminary data.</text>
</comment>
<dbReference type="PANTHER" id="PTHR33050:SF7">
    <property type="entry name" value="RIBONUCLEASE H"/>
    <property type="match status" value="1"/>
</dbReference>
<dbReference type="AlphaFoldDB" id="A0A5J4W6V9"/>
<organism evidence="1 2">
    <name type="scientific">Streblomastix strix</name>
    <dbReference type="NCBI Taxonomy" id="222440"/>
    <lineage>
        <taxon>Eukaryota</taxon>
        <taxon>Metamonada</taxon>
        <taxon>Preaxostyla</taxon>
        <taxon>Oxymonadida</taxon>
        <taxon>Streblomastigidae</taxon>
        <taxon>Streblomastix</taxon>
    </lineage>
</organism>